<feature type="non-terminal residue" evidence="3">
    <location>
        <position position="250"/>
    </location>
</feature>
<evidence type="ECO:0000313" key="3">
    <source>
        <dbReference type="EMBL" id="RZC40370.1"/>
    </source>
</evidence>
<accession>A0A482W5F2</accession>
<sequence length="250" mass="28387">MVISKNIYVTLFTVLSALFLTKFLNDSKPKHPDAGLNIEQLIQKYKYPIETHEVTTDDGYILTLHRIPQGQNKSTQNRIPILLMHGFSQSATNFVNLGPRKALSFLLADKGYDIWLGNARGTTWSRKHKSLDPNKDYGFWDYSMHEIGFYDVPAFIDHVLQVTGQNIFNISEFLSNDGLIAAYLKQICDENSIFVNLCLHHNFLLQGYNPEGTNKTLLSLIFSNTPAGVSIKQFMHIIQLMDSGNRSKNS</sequence>
<dbReference type="Gene3D" id="3.40.50.1820">
    <property type="entry name" value="alpha/beta hydrolase"/>
    <property type="match status" value="2"/>
</dbReference>
<comment type="caution">
    <text evidence="3">The sequence shown here is derived from an EMBL/GenBank/DDBJ whole genome shotgun (WGS) entry which is preliminary data.</text>
</comment>
<dbReference type="AlphaFoldDB" id="A0A482W5F2"/>
<evidence type="ECO:0000259" key="2">
    <source>
        <dbReference type="Pfam" id="PF04083"/>
    </source>
</evidence>
<dbReference type="EMBL" id="QDEB01026570">
    <property type="protein sequence ID" value="RZC40370.1"/>
    <property type="molecule type" value="Genomic_DNA"/>
</dbReference>
<feature type="chain" id="PRO_5019724578" evidence="1">
    <location>
        <begin position="18"/>
        <end position="250"/>
    </location>
</feature>
<dbReference type="SUPFAM" id="SSF53474">
    <property type="entry name" value="alpha/beta-Hydrolases"/>
    <property type="match status" value="1"/>
</dbReference>
<dbReference type="InterPro" id="IPR006693">
    <property type="entry name" value="AB_hydrolase_lipase"/>
</dbReference>
<dbReference type="OrthoDB" id="9974421at2759"/>
<name>A0A482W5F2_ASBVE</name>
<dbReference type="GO" id="GO:0006629">
    <property type="term" value="P:lipid metabolic process"/>
    <property type="evidence" value="ECO:0007669"/>
    <property type="project" value="InterPro"/>
</dbReference>
<gene>
    <name evidence="3" type="ORF">BDFB_009285</name>
</gene>
<dbReference type="InterPro" id="IPR029058">
    <property type="entry name" value="AB_hydrolase_fold"/>
</dbReference>
<keyword evidence="4" id="KW-1185">Reference proteome</keyword>
<feature type="signal peptide" evidence="1">
    <location>
        <begin position="1"/>
        <end position="17"/>
    </location>
</feature>
<protein>
    <submittedName>
        <fullName evidence="3">Abhydro lipase domain containing protein</fullName>
    </submittedName>
</protein>
<proteinExistence type="predicted"/>
<evidence type="ECO:0000256" key="1">
    <source>
        <dbReference type="SAM" id="SignalP"/>
    </source>
</evidence>
<dbReference type="PANTHER" id="PTHR11005">
    <property type="entry name" value="LYSOSOMAL ACID LIPASE-RELATED"/>
    <property type="match status" value="1"/>
</dbReference>
<dbReference type="Proteomes" id="UP000292052">
    <property type="component" value="Unassembled WGS sequence"/>
</dbReference>
<dbReference type="Pfam" id="PF04083">
    <property type="entry name" value="Abhydro_lipase"/>
    <property type="match status" value="1"/>
</dbReference>
<evidence type="ECO:0000313" key="4">
    <source>
        <dbReference type="Proteomes" id="UP000292052"/>
    </source>
</evidence>
<feature type="domain" description="Partial AB-hydrolase lipase" evidence="2">
    <location>
        <begin position="38"/>
        <end position="96"/>
    </location>
</feature>
<keyword evidence="1" id="KW-0732">Signal</keyword>
<reference evidence="3 4" key="1">
    <citation type="submission" date="2017-03" db="EMBL/GenBank/DDBJ databases">
        <title>Genome of the blue death feigning beetle - Asbolus verrucosus.</title>
        <authorList>
            <person name="Rider S.D."/>
        </authorList>
    </citation>
    <scope>NUCLEOTIDE SEQUENCE [LARGE SCALE GENOMIC DNA]</scope>
    <source>
        <strain evidence="3">Butters</strain>
        <tissue evidence="3">Head and leg muscle</tissue>
    </source>
</reference>
<organism evidence="3 4">
    <name type="scientific">Asbolus verrucosus</name>
    <name type="common">Desert ironclad beetle</name>
    <dbReference type="NCBI Taxonomy" id="1661398"/>
    <lineage>
        <taxon>Eukaryota</taxon>
        <taxon>Metazoa</taxon>
        <taxon>Ecdysozoa</taxon>
        <taxon>Arthropoda</taxon>
        <taxon>Hexapoda</taxon>
        <taxon>Insecta</taxon>
        <taxon>Pterygota</taxon>
        <taxon>Neoptera</taxon>
        <taxon>Endopterygota</taxon>
        <taxon>Coleoptera</taxon>
        <taxon>Polyphaga</taxon>
        <taxon>Cucujiformia</taxon>
        <taxon>Tenebrionidae</taxon>
        <taxon>Pimeliinae</taxon>
        <taxon>Asbolus</taxon>
    </lineage>
</organism>